<gene>
    <name evidence="6" type="ORF">GHT07_09035</name>
</gene>
<accession>A0A844ASJ7</accession>
<dbReference type="Pfam" id="PF08534">
    <property type="entry name" value="Redoxin"/>
    <property type="match status" value="1"/>
</dbReference>
<dbReference type="PROSITE" id="PS00194">
    <property type="entry name" value="THIOREDOXIN_1"/>
    <property type="match status" value="1"/>
</dbReference>
<feature type="chain" id="PRO_5032284910" evidence="4">
    <location>
        <begin position="28"/>
        <end position="173"/>
    </location>
</feature>
<comment type="caution">
    <text evidence="6">The sequence shown here is derived from an EMBL/GenBank/DDBJ whole genome shotgun (WGS) entry which is preliminary data.</text>
</comment>
<feature type="domain" description="Thioredoxin" evidence="5">
    <location>
        <begin position="33"/>
        <end position="173"/>
    </location>
</feature>
<dbReference type="OrthoDB" id="9811352at2"/>
<proteinExistence type="predicted"/>
<dbReference type="EMBL" id="WJBU01000008">
    <property type="protein sequence ID" value="MRD47420.1"/>
    <property type="molecule type" value="Genomic_DNA"/>
</dbReference>
<feature type="signal peptide" evidence="4">
    <location>
        <begin position="1"/>
        <end position="27"/>
    </location>
</feature>
<keyword evidence="3" id="KW-0676">Redox-active center</keyword>
<dbReference type="PANTHER" id="PTHR42852:SF17">
    <property type="entry name" value="THIOREDOXIN-LIKE PROTEIN HI_1115"/>
    <property type="match status" value="1"/>
</dbReference>
<dbReference type="InterPro" id="IPR036249">
    <property type="entry name" value="Thioredoxin-like_sf"/>
</dbReference>
<keyword evidence="7" id="KW-1185">Reference proteome</keyword>
<evidence type="ECO:0000256" key="1">
    <source>
        <dbReference type="ARBA" id="ARBA00004196"/>
    </source>
</evidence>
<evidence type="ECO:0000259" key="5">
    <source>
        <dbReference type="PROSITE" id="PS51352"/>
    </source>
</evidence>
<comment type="subcellular location">
    <subcellularLocation>
        <location evidence="1">Cell envelope</location>
    </subcellularLocation>
</comment>
<sequence>MQVAHTRRTYLRAALSWAACAALPAVAAEFTPWPAKQPLAPLDLVDLDGRHWTSAGLRGRAVLLNFWASWCEPCRAEMPTLQQLGEFYGDKQLVVLAINFKESRLTAAGFARRTGMALPIVLDAEGKFAAQCGVRAFPTTIGLSAGGVARWRMRGEFDWSTAQAGRQVELLFQ</sequence>
<dbReference type="PROSITE" id="PS51352">
    <property type="entry name" value="THIOREDOXIN_2"/>
    <property type="match status" value="1"/>
</dbReference>
<dbReference type="CDD" id="cd02966">
    <property type="entry name" value="TlpA_like_family"/>
    <property type="match status" value="1"/>
</dbReference>
<dbReference type="InterPro" id="IPR013766">
    <property type="entry name" value="Thioredoxin_domain"/>
</dbReference>
<dbReference type="AlphaFoldDB" id="A0A844ASJ7"/>
<dbReference type="InterPro" id="IPR050553">
    <property type="entry name" value="Thioredoxin_ResA/DsbE_sf"/>
</dbReference>
<name>A0A844ASJ7_9BURK</name>
<reference evidence="6 7" key="1">
    <citation type="submission" date="2019-11" db="EMBL/GenBank/DDBJ databases">
        <title>Caenimonas koreensis gen. nov., sp. nov., isolated from activated sludge.</title>
        <authorList>
            <person name="Seung H.R."/>
        </authorList>
    </citation>
    <scope>NUCLEOTIDE SEQUENCE [LARGE SCALE GENOMIC DNA]</scope>
    <source>
        <strain evidence="6 7">EMB320</strain>
    </source>
</reference>
<dbReference type="GO" id="GO:0017004">
    <property type="term" value="P:cytochrome complex assembly"/>
    <property type="evidence" value="ECO:0007669"/>
    <property type="project" value="UniProtKB-KW"/>
</dbReference>
<organism evidence="6 7">
    <name type="scientific">Caenimonas koreensis DSM 17982</name>
    <dbReference type="NCBI Taxonomy" id="1121255"/>
    <lineage>
        <taxon>Bacteria</taxon>
        <taxon>Pseudomonadati</taxon>
        <taxon>Pseudomonadota</taxon>
        <taxon>Betaproteobacteria</taxon>
        <taxon>Burkholderiales</taxon>
        <taxon>Comamonadaceae</taxon>
        <taxon>Caenimonas</taxon>
    </lineage>
</organism>
<evidence type="ECO:0000256" key="2">
    <source>
        <dbReference type="ARBA" id="ARBA00022748"/>
    </source>
</evidence>
<dbReference type="PANTHER" id="PTHR42852">
    <property type="entry name" value="THIOL:DISULFIDE INTERCHANGE PROTEIN DSBE"/>
    <property type="match status" value="1"/>
</dbReference>
<evidence type="ECO:0000256" key="3">
    <source>
        <dbReference type="ARBA" id="ARBA00023284"/>
    </source>
</evidence>
<keyword evidence="4" id="KW-0732">Signal</keyword>
<dbReference type="SUPFAM" id="SSF52833">
    <property type="entry name" value="Thioredoxin-like"/>
    <property type="match status" value="1"/>
</dbReference>
<evidence type="ECO:0000313" key="7">
    <source>
        <dbReference type="Proteomes" id="UP000487350"/>
    </source>
</evidence>
<keyword evidence="2" id="KW-0201">Cytochrome c-type biogenesis</keyword>
<evidence type="ECO:0000313" key="6">
    <source>
        <dbReference type="EMBL" id="MRD47420.1"/>
    </source>
</evidence>
<protein>
    <submittedName>
        <fullName evidence="6">Redoxin family protein</fullName>
    </submittedName>
</protein>
<dbReference type="Gene3D" id="3.40.30.10">
    <property type="entry name" value="Glutaredoxin"/>
    <property type="match status" value="1"/>
</dbReference>
<dbReference type="InterPro" id="IPR017937">
    <property type="entry name" value="Thioredoxin_CS"/>
</dbReference>
<dbReference type="InterPro" id="IPR013740">
    <property type="entry name" value="Redoxin"/>
</dbReference>
<dbReference type="GO" id="GO:0030313">
    <property type="term" value="C:cell envelope"/>
    <property type="evidence" value="ECO:0007669"/>
    <property type="project" value="UniProtKB-SubCell"/>
</dbReference>
<evidence type="ECO:0000256" key="4">
    <source>
        <dbReference type="SAM" id="SignalP"/>
    </source>
</evidence>
<dbReference type="GO" id="GO:0015036">
    <property type="term" value="F:disulfide oxidoreductase activity"/>
    <property type="evidence" value="ECO:0007669"/>
    <property type="project" value="UniProtKB-ARBA"/>
</dbReference>
<dbReference type="Proteomes" id="UP000487350">
    <property type="component" value="Unassembled WGS sequence"/>
</dbReference>